<dbReference type="GO" id="GO:0004521">
    <property type="term" value="F:RNA endonuclease activity"/>
    <property type="evidence" value="ECO:0007669"/>
    <property type="project" value="TreeGrafter"/>
</dbReference>
<keyword evidence="4" id="KW-1185">Reference proteome</keyword>
<dbReference type="PANTHER" id="PTHR33988">
    <property type="entry name" value="ENDORIBONUCLEASE MAZF-RELATED"/>
    <property type="match status" value="1"/>
</dbReference>
<dbReference type="GO" id="GO:0003677">
    <property type="term" value="F:DNA binding"/>
    <property type="evidence" value="ECO:0007669"/>
    <property type="project" value="InterPro"/>
</dbReference>
<dbReference type="Pfam" id="PF02452">
    <property type="entry name" value="PemK_toxin"/>
    <property type="match status" value="1"/>
</dbReference>
<name>A0A346XS23_9ACTN</name>
<dbReference type="PANTHER" id="PTHR33988:SF2">
    <property type="entry name" value="ENDORIBONUCLEASE MAZF"/>
    <property type="match status" value="1"/>
</dbReference>
<dbReference type="SUPFAM" id="SSF50118">
    <property type="entry name" value="Cell growth inhibitor/plasmid maintenance toxic component"/>
    <property type="match status" value="1"/>
</dbReference>
<keyword evidence="2" id="KW-1277">Toxin-antitoxin system</keyword>
<proteinExistence type="inferred from homology"/>
<dbReference type="GO" id="GO:0016075">
    <property type="term" value="P:rRNA catabolic process"/>
    <property type="evidence" value="ECO:0007669"/>
    <property type="project" value="TreeGrafter"/>
</dbReference>
<dbReference type="AlphaFoldDB" id="A0A346XS23"/>
<evidence type="ECO:0000256" key="1">
    <source>
        <dbReference type="ARBA" id="ARBA00007521"/>
    </source>
</evidence>
<dbReference type="Proteomes" id="UP000264006">
    <property type="component" value="Chromosome"/>
</dbReference>
<dbReference type="OrthoDB" id="4225032at2"/>
<dbReference type="GO" id="GO:0006402">
    <property type="term" value="P:mRNA catabolic process"/>
    <property type="evidence" value="ECO:0007669"/>
    <property type="project" value="TreeGrafter"/>
</dbReference>
<protein>
    <submittedName>
        <fullName evidence="3">Putative growth inhibitor</fullName>
    </submittedName>
</protein>
<evidence type="ECO:0000256" key="2">
    <source>
        <dbReference type="ARBA" id="ARBA00022649"/>
    </source>
</evidence>
<sequence>MTRGDVFELRLRGGTGHEQSGRRFGVVVQSDAMNRLSTVLVAPTSRSARAATFRPEIEIDGQPTRVLAEQMSVVDPSRLGNLVGHLTPQEQWGVDLALSLVLGLG</sequence>
<dbReference type="InterPro" id="IPR003477">
    <property type="entry name" value="PemK-like"/>
</dbReference>
<dbReference type="KEGG" id="euz:DVS28_a0313"/>
<dbReference type="RefSeq" id="WP_114589884.1">
    <property type="nucleotide sequence ID" value="NZ_CP031165.1"/>
</dbReference>
<accession>A0A346XS23</accession>
<dbReference type="InterPro" id="IPR011067">
    <property type="entry name" value="Plasmid_toxin/cell-grow_inhib"/>
</dbReference>
<dbReference type="EMBL" id="CP031165">
    <property type="protein sequence ID" value="AXV05020.1"/>
    <property type="molecule type" value="Genomic_DNA"/>
</dbReference>
<evidence type="ECO:0000313" key="3">
    <source>
        <dbReference type="EMBL" id="AXV05020.1"/>
    </source>
</evidence>
<organism evidence="3 4">
    <name type="scientific">Euzebya pacifica</name>
    <dbReference type="NCBI Taxonomy" id="1608957"/>
    <lineage>
        <taxon>Bacteria</taxon>
        <taxon>Bacillati</taxon>
        <taxon>Actinomycetota</taxon>
        <taxon>Nitriliruptoria</taxon>
        <taxon>Euzebyales</taxon>
    </lineage>
</organism>
<gene>
    <name evidence="3" type="ORF">DVS28_a0313</name>
</gene>
<dbReference type="Gene3D" id="2.30.30.110">
    <property type="match status" value="1"/>
</dbReference>
<reference evidence="3 4" key="1">
    <citation type="submission" date="2018-09" db="EMBL/GenBank/DDBJ databases">
        <title>Complete genome sequence of Euzebya sp. DY32-46 isolated from seawater of Pacific Ocean.</title>
        <authorList>
            <person name="Xu L."/>
            <person name="Wu Y.-H."/>
            <person name="Xu X.-W."/>
        </authorList>
    </citation>
    <scope>NUCLEOTIDE SEQUENCE [LARGE SCALE GENOMIC DNA]</scope>
    <source>
        <strain evidence="3 4">DY32-46</strain>
    </source>
</reference>
<comment type="similarity">
    <text evidence="1">Belongs to the PemK/MazF family.</text>
</comment>
<evidence type="ECO:0000313" key="4">
    <source>
        <dbReference type="Proteomes" id="UP000264006"/>
    </source>
</evidence>